<dbReference type="EMBL" id="JAOYFB010000002">
    <property type="protein sequence ID" value="KAK4007601.1"/>
    <property type="molecule type" value="Genomic_DNA"/>
</dbReference>
<evidence type="ECO:0000313" key="2">
    <source>
        <dbReference type="Proteomes" id="UP001234178"/>
    </source>
</evidence>
<accession>A0ABQ9Z406</accession>
<dbReference type="Proteomes" id="UP001234178">
    <property type="component" value="Unassembled WGS sequence"/>
</dbReference>
<keyword evidence="2" id="KW-1185">Reference proteome</keyword>
<comment type="caution">
    <text evidence="1">The sequence shown here is derived from an EMBL/GenBank/DDBJ whole genome shotgun (WGS) entry which is preliminary data.</text>
</comment>
<name>A0ABQ9Z406_9CRUS</name>
<organism evidence="1 2">
    <name type="scientific">Daphnia magna</name>
    <dbReference type="NCBI Taxonomy" id="35525"/>
    <lineage>
        <taxon>Eukaryota</taxon>
        <taxon>Metazoa</taxon>
        <taxon>Ecdysozoa</taxon>
        <taxon>Arthropoda</taxon>
        <taxon>Crustacea</taxon>
        <taxon>Branchiopoda</taxon>
        <taxon>Diplostraca</taxon>
        <taxon>Cladocera</taxon>
        <taxon>Anomopoda</taxon>
        <taxon>Daphniidae</taxon>
        <taxon>Daphnia</taxon>
    </lineage>
</organism>
<gene>
    <name evidence="1" type="ORF">OUZ56_012756</name>
</gene>
<protein>
    <submittedName>
        <fullName evidence="1">Uncharacterized protein</fullName>
    </submittedName>
</protein>
<evidence type="ECO:0000313" key="1">
    <source>
        <dbReference type="EMBL" id="KAK4007601.1"/>
    </source>
</evidence>
<sequence>MTASNPSSFPPVTLSETQVLISSPSPPVSVVTIRSEIPELPTPETGQWGTENGVLASSDSASASIFKQQKRKNGVESETTDVNIVDNRQHLSKIGNLTMPGTKLRTP</sequence>
<reference evidence="1 2" key="1">
    <citation type="journal article" date="2023" name="Nucleic Acids Res.">
        <title>The hologenome of Daphnia magna reveals possible DNA methylation and microbiome-mediated evolution of the host genome.</title>
        <authorList>
            <person name="Chaturvedi A."/>
            <person name="Li X."/>
            <person name="Dhandapani V."/>
            <person name="Marshall H."/>
            <person name="Kissane S."/>
            <person name="Cuenca-Cambronero M."/>
            <person name="Asole G."/>
            <person name="Calvet F."/>
            <person name="Ruiz-Romero M."/>
            <person name="Marangio P."/>
            <person name="Guigo R."/>
            <person name="Rago D."/>
            <person name="Mirbahai L."/>
            <person name="Eastwood N."/>
            <person name="Colbourne J.K."/>
            <person name="Zhou J."/>
            <person name="Mallon E."/>
            <person name="Orsini L."/>
        </authorList>
    </citation>
    <scope>NUCLEOTIDE SEQUENCE [LARGE SCALE GENOMIC DNA]</scope>
    <source>
        <strain evidence="1">LRV0_1</strain>
    </source>
</reference>
<proteinExistence type="predicted"/>